<evidence type="ECO:0000313" key="1">
    <source>
        <dbReference type="EMBL" id="OQS03974.1"/>
    </source>
</evidence>
<reference evidence="1 2" key="1">
    <citation type="journal article" date="2014" name="Genome Biol. Evol.">
        <title>The secreted proteins of Achlya hypogyna and Thraustotheca clavata identify the ancestral oomycete secretome and reveal gene acquisitions by horizontal gene transfer.</title>
        <authorList>
            <person name="Misner I."/>
            <person name="Blouin N."/>
            <person name="Leonard G."/>
            <person name="Richards T.A."/>
            <person name="Lane C.E."/>
        </authorList>
    </citation>
    <scope>NUCLEOTIDE SEQUENCE [LARGE SCALE GENOMIC DNA]</scope>
    <source>
        <strain evidence="1 2">ATCC 34112</strain>
    </source>
</reference>
<dbReference type="Proteomes" id="UP000243217">
    <property type="component" value="Unassembled WGS sequence"/>
</dbReference>
<proteinExistence type="predicted"/>
<evidence type="ECO:0000313" key="2">
    <source>
        <dbReference type="Proteomes" id="UP000243217"/>
    </source>
</evidence>
<name>A0A1W0A125_9STRA</name>
<sequence>MHTPRDKKLYQRERSRLKQQRYRRQYLEERSKLLCEVETLARLQSSYSKPIVPVPWKEIAQCLKAELNDSMENLKTLRLKCLTLCQVSYIMSTWVKKTIPMTNEGCTWTEVSLEIDPVSRRLGLDWFTKHLYYNTDRMVNICKFPSESPYIEAAVVDCGNNLINFVGLIQNLYDMPLRDTYAALHSTIWSDVDGKRSSYISQPLDNAALAPNILYRRLIRCPEESNFYVSREFHSDDRIVFVLGNIAQDATQPPNQRWRPRLFWYILEPFGENQTRLRVIRYNGPYVEKQQLITWQNDYDFGSIGNCSNLENPQFKEYQRNTQAKLYRILDDEFCDLISAPSSPQFTI</sequence>
<accession>A0A1W0A125</accession>
<keyword evidence="2" id="KW-1185">Reference proteome</keyword>
<protein>
    <submittedName>
        <fullName evidence="1">Uncharacterized protein</fullName>
    </submittedName>
</protein>
<comment type="caution">
    <text evidence="1">The sequence shown here is derived from an EMBL/GenBank/DDBJ whole genome shotgun (WGS) entry which is preliminary data.</text>
</comment>
<dbReference type="OrthoDB" id="73402at2759"/>
<gene>
    <name evidence="1" type="ORF">THRCLA_03743</name>
</gene>
<organism evidence="1 2">
    <name type="scientific">Thraustotheca clavata</name>
    <dbReference type="NCBI Taxonomy" id="74557"/>
    <lineage>
        <taxon>Eukaryota</taxon>
        <taxon>Sar</taxon>
        <taxon>Stramenopiles</taxon>
        <taxon>Oomycota</taxon>
        <taxon>Saprolegniomycetes</taxon>
        <taxon>Saprolegniales</taxon>
        <taxon>Achlyaceae</taxon>
        <taxon>Thraustotheca</taxon>
    </lineage>
</organism>
<dbReference type="AlphaFoldDB" id="A0A1W0A125"/>
<dbReference type="EMBL" id="JNBS01000705">
    <property type="protein sequence ID" value="OQS03974.1"/>
    <property type="molecule type" value="Genomic_DNA"/>
</dbReference>